<dbReference type="InterPro" id="IPR019770">
    <property type="entry name" value="TIF_eIF_4E_CS"/>
</dbReference>
<keyword evidence="5" id="KW-0648">Protein biosynthesis</keyword>
<keyword evidence="6" id="KW-0732">Signal</keyword>
<organism evidence="7 8">
    <name type="scientific">Cotesia typhae</name>
    <dbReference type="NCBI Taxonomy" id="2053667"/>
    <lineage>
        <taxon>Eukaryota</taxon>
        <taxon>Metazoa</taxon>
        <taxon>Ecdysozoa</taxon>
        <taxon>Arthropoda</taxon>
        <taxon>Hexapoda</taxon>
        <taxon>Insecta</taxon>
        <taxon>Pterygota</taxon>
        <taxon>Neoptera</taxon>
        <taxon>Endopterygota</taxon>
        <taxon>Hymenoptera</taxon>
        <taxon>Apocrita</taxon>
        <taxon>Ichneumonoidea</taxon>
        <taxon>Braconidae</taxon>
        <taxon>Microgastrinae</taxon>
        <taxon>Cotesia</taxon>
    </lineage>
</organism>
<evidence type="ECO:0000256" key="6">
    <source>
        <dbReference type="SAM" id="SignalP"/>
    </source>
</evidence>
<dbReference type="EMBL" id="JAAOIC020000048">
    <property type="protein sequence ID" value="KAG8036680.1"/>
    <property type="molecule type" value="Genomic_DNA"/>
</dbReference>
<dbReference type="Proteomes" id="UP000729913">
    <property type="component" value="Unassembled WGS sequence"/>
</dbReference>
<keyword evidence="4" id="KW-0694">RNA-binding</keyword>
<dbReference type="Pfam" id="PF01652">
    <property type="entry name" value="IF4E"/>
    <property type="match status" value="1"/>
</dbReference>
<reference evidence="7" key="2">
    <citation type="submission" date="2021-04" db="EMBL/GenBank/DDBJ databases">
        <title>Genome-wide patterns of bracovirus chromosomal integration into multiple host tissues during parasitism.</title>
        <authorList>
            <person name="Chebbi M.A.C."/>
        </authorList>
    </citation>
    <scope>NUCLEOTIDE SEQUENCE</scope>
    <source>
        <tissue evidence="7">Whole body</tissue>
    </source>
</reference>
<dbReference type="GO" id="GO:0003743">
    <property type="term" value="F:translation initiation factor activity"/>
    <property type="evidence" value="ECO:0007669"/>
    <property type="project" value="UniProtKB-KW"/>
</dbReference>
<dbReference type="PROSITE" id="PS00813">
    <property type="entry name" value="IF4E"/>
    <property type="match status" value="1"/>
</dbReference>
<dbReference type="PANTHER" id="PTHR11960:SF8">
    <property type="entry name" value="EUKARYOTIC TRANSLATION INITIATION FACTOR 4E1-RELATED"/>
    <property type="match status" value="1"/>
</dbReference>
<evidence type="ECO:0008006" key="9">
    <source>
        <dbReference type="Google" id="ProtNLM"/>
    </source>
</evidence>
<keyword evidence="3" id="KW-0810">Translation regulation</keyword>
<evidence type="ECO:0000256" key="3">
    <source>
        <dbReference type="ARBA" id="ARBA00022845"/>
    </source>
</evidence>
<gene>
    <name evidence="7" type="ORF">G9C98_004002</name>
</gene>
<evidence type="ECO:0000256" key="5">
    <source>
        <dbReference type="ARBA" id="ARBA00022917"/>
    </source>
</evidence>
<feature type="signal peptide" evidence="6">
    <location>
        <begin position="1"/>
        <end position="26"/>
    </location>
</feature>
<evidence type="ECO:0000313" key="7">
    <source>
        <dbReference type="EMBL" id="KAG8036680.1"/>
    </source>
</evidence>
<sequence>MPSQSVRIRLLSFLSLMVLCDMATMATNNNDEIEKIEKKEQDSTNLEEYPPEFLIKHPLQHTWTLWYYEPDKQKSWEESQREITSFDTAEDFWSLYNHIKSASELRQGCDYSMFKQGIRPMWEDEANKQGGRWLMTLEKKQRNFDLDHFWLEILLCMIGEAFNEHSDDVCGAVVNVRTKGDKLGIWTADANRSTSVMEIGRKLKERLRISPKQIIGYQMHKDVIVKAGSITKNTYQV</sequence>
<dbReference type="GO" id="GO:0000340">
    <property type="term" value="F:RNA 7-methylguanosine cap binding"/>
    <property type="evidence" value="ECO:0007669"/>
    <property type="project" value="TreeGrafter"/>
</dbReference>
<proteinExistence type="inferred from homology"/>
<keyword evidence="2" id="KW-0396">Initiation factor</keyword>
<evidence type="ECO:0000256" key="1">
    <source>
        <dbReference type="ARBA" id="ARBA00009860"/>
    </source>
</evidence>
<dbReference type="AlphaFoldDB" id="A0A8J5QN56"/>
<evidence type="ECO:0000256" key="4">
    <source>
        <dbReference type="ARBA" id="ARBA00022884"/>
    </source>
</evidence>
<dbReference type="PANTHER" id="PTHR11960">
    <property type="entry name" value="EUKARYOTIC TRANSLATION INITIATION FACTOR 4E RELATED"/>
    <property type="match status" value="1"/>
</dbReference>
<name>A0A8J5QN56_9HYME</name>
<dbReference type="OrthoDB" id="590761at2759"/>
<evidence type="ECO:0000256" key="2">
    <source>
        <dbReference type="ARBA" id="ARBA00022540"/>
    </source>
</evidence>
<dbReference type="InterPro" id="IPR001040">
    <property type="entry name" value="TIF_eIF_4E"/>
</dbReference>
<accession>A0A8J5QN56</accession>
<dbReference type="GO" id="GO:0006417">
    <property type="term" value="P:regulation of translation"/>
    <property type="evidence" value="ECO:0007669"/>
    <property type="project" value="UniProtKB-KW"/>
</dbReference>
<dbReference type="GO" id="GO:0016281">
    <property type="term" value="C:eukaryotic translation initiation factor 4F complex"/>
    <property type="evidence" value="ECO:0007669"/>
    <property type="project" value="TreeGrafter"/>
</dbReference>
<reference evidence="7" key="1">
    <citation type="submission" date="2020-03" db="EMBL/GenBank/DDBJ databases">
        <authorList>
            <person name="Chebbi M.A."/>
            <person name="Drezen J.M."/>
        </authorList>
    </citation>
    <scope>NUCLEOTIDE SEQUENCE</scope>
    <source>
        <tissue evidence="7">Whole body</tissue>
    </source>
</reference>
<comment type="similarity">
    <text evidence="1">Belongs to the eukaryotic initiation factor 4E family.</text>
</comment>
<feature type="chain" id="PRO_5035243910" description="EIF-4F 25 kDa subunit" evidence="6">
    <location>
        <begin position="27"/>
        <end position="237"/>
    </location>
</feature>
<keyword evidence="8" id="KW-1185">Reference proteome</keyword>
<protein>
    <recommendedName>
        <fullName evidence="9">EIF-4F 25 kDa subunit</fullName>
    </recommendedName>
</protein>
<comment type="caution">
    <text evidence="7">The sequence shown here is derived from an EMBL/GenBank/DDBJ whole genome shotgun (WGS) entry which is preliminary data.</text>
</comment>
<evidence type="ECO:0000313" key="8">
    <source>
        <dbReference type="Proteomes" id="UP000729913"/>
    </source>
</evidence>